<dbReference type="WBParaSite" id="MhA1_Contig1025.frz3.gene17">
    <property type="protein sequence ID" value="MhA1_Contig1025.frz3.gene17"/>
    <property type="gene ID" value="MhA1_Contig1025.frz3.gene17"/>
</dbReference>
<dbReference type="AlphaFoldDB" id="A0A1I8AY91"/>
<sequence length="267" mass="30735">MPNVFQNLASCKRVFRELYMLSSFQHDNVCVSAQPLSSDHVKVFVYQILRGLKYLHSANVLHRDIKPGNLLVNLQKYTTAVDVWSVGCIFAELMSRRILFQAQGPIEQLNMIIDLLGTPKNEEMRGCCDGALKHVLKSPHRSPSLHRFYSLITHPQNQESIPLLLEMLKFDPEKRITIDNALKHTFLEDGRMRFHSHSHPFDAQWEKEMSLKSMFQFREILYDYITKRTPLYGIPLCINTNAASYGEFVSSTVAQPSELPPSPNAWQ</sequence>
<keyword evidence="4" id="KW-1185">Reference proteome</keyword>
<dbReference type="Pfam" id="PF00069">
    <property type="entry name" value="Pkinase"/>
    <property type="match status" value="1"/>
</dbReference>
<dbReference type="SUPFAM" id="SSF56112">
    <property type="entry name" value="Protein kinase-like (PK-like)"/>
    <property type="match status" value="1"/>
</dbReference>
<dbReference type="GO" id="GO:0005524">
    <property type="term" value="F:ATP binding"/>
    <property type="evidence" value="ECO:0007669"/>
    <property type="project" value="UniProtKB-KW"/>
</dbReference>
<evidence type="ECO:0000256" key="1">
    <source>
        <dbReference type="ARBA" id="ARBA00022741"/>
    </source>
</evidence>
<dbReference type="InterPro" id="IPR050117">
    <property type="entry name" value="MAPK"/>
</dbReference>
<dbReference type="GO" id="GO:0004672">
    <property type="term" value="F:protein kinase activity"/>
    <property type="evidence" value="ECO:0007669"/>
    <property type="project" value="InterPro"/>
</dbReference>
<reference evidence="5" key="1">
    <citation type="submission" date="2016-11" db="UniProtKB">
        <authorList>
            <consortium name="WormBaseParasite"/>
        </authorList>
    </citation>
    <scope>IDENTIFICATION</scope>
</reference>
<keyword evidence="1" id="KW-0547">Nucleotide-binding</keyword>
<dbReference type="InterPro" id="IPR008271">
    <property type="entry name" value="Ser/Thr_kinase_AS"/>
</dbReference>
<name>A0A1I8AY91_MELHA</name>
<evidence type="ECO:0000313" key="4">
    <source>
        <dbReference type="Proteomes" id="UP000095281"/>
    </source>
</evidence>
<evidence type="ECO:0000313" key="5">
    <source>
        <dbReference type="WBParaSite" id="MhA1_Contig1025.frz3.gene17"/>
    </source>
</evidence>
<organism evidence="4 5">
    <name type="scientific">Meloidogyne hapla</name>
    <name type="common">Root-knot nematode worm</name>
    <dbReference type="NCBI Taxonomy" id="6305"/>
    <lineage>
        <taxon>Eukaryota</taxon>
        <taxon>Metazoa</taxon>
        <taxon>Ecdysozoa</taxon>
        <taxon>Nematoda</taxon>
        <taxon>Chromadorea</taxon>
        <taxon>Rhabditida</taxon>
        <taxon>Tylenchina</taxon>
        <taxon>Tylenchomorpha</taxon>
        <taxon>Tylenchoidea</taxon>
        <taxon>Meloidogynidae</taxon>
        <taxon>Meloidogyninae</taxon>
        <taxon>Meloidogyne</taxon>
    </lineage>
</organism>
<dbReference type="SMART" id="SM00220">
    <property type="entry name" value="S_TKc"/>
    <property type="match status" value="1"/>
</dbReference>
<dbReference type="OMA" id="SELPXFA"/>
<feature type="domain" description="Protein kinase" evidence="3">
    <location>
        <begin position="1"/>
        <end position="187"/>
    </location>
</feature>
<dbReference type="Gene3D" id="3.30.200.20">
    <property type="entry name" value="Phosphorylase Kinase, domain 1"/>
    <property type="match status" value="1"/>
</dbReference>
<accession>A0A1I8AY91</accession>
<evidence type="ECO:0000259" key="3">
    <source>
        <dbReference type="PROSITE" id="PS50011"/>
    </source>
</evidence>
<keyword evidence="2" id="KW-0067">ATP-binding</keyword>
<protein>
    <submittedName>
        <fullName evidence="5">Protein kinase domain-containing protein</fullName>
    </submittedName>
</protein>
<dbReference type="PROSITE" id="PS00108">
    <property type="entry name" value="PROTEIN_KINASE_ST"/>
    <property type="match status" value="1"/>
</dbReference>
<dbReference type="InterPro" id="IPR000719">
    <property type="entry name" value="Prot_kinase_dom"/>
</dbReference>
<evidence type="ECO:0000256" key="2">
    <source>
        <dbReference type="ARBA" id="ARBA00022840"/>
    </source>
</evidence>
<proteinExistence type="predicted"/>
<dbReference type="Gene3D" id="1.10.510.10">
    <property type="entry name" value="Transferase(Phosphotransferase) domain 1"/>
    <property type="match status" value="2"/>
</dbReference>
<dbReference type="PANTHER" id="PTHR24055">
    <property type="entry name" value="MITOGEN-ACTIVATED PROTEIN KINASE"/>
    <property type="match status" value="1"/>
</dbReference>
<dbReference type="Proteomes" id="UP000095281">
    <property type="component" value="Unplaced"/>
</dbReference>
<dbReference type="PROSITE" id="PS50011">
    <property type="entry name" value="PROTEIN_KINASE_DOM"/>
    <property type="match status" value="1"/>
</dbReference>
<dbReference type="InterPro" id="IPR011009">
    <property type="entry name" value="Kinase-like_dom_sf"/>
</dbReference>